<feature type="domain" description="DUF4350" evidence="3">
    <location>
        <begin position="85"/>
        <end position="305"/>
    </location>
</feature>
<keyword evidence="2" id="KW-0472">Membrane</keyword>
<dbReference type="Gene3D" id="3.40.50.880">
    <property type="match status" value="1"/>
</dbReference>
<keyword evidence="2" id="KW-1133">Transmembrane helix</keyword>
<evidence type="ECO:0000313" key="4">
    <source>
        <dbReference type="EMBL" id="RQG90984.1"/>
    </source>
</evidence>
<keyword evidence="2" id="KW-0812">Transmembrane</keyword>
<dbReference type="InterPro" id="IPR025646">
    <property type="entry name" value="DUF4350"/>
</dbReference>
<name>A0A3N6LTZ1_NATCH</name>
<dbReference type="PROSITE" id="PS51257">
    <property type="entry name" value="PROKAR_LIPOPROTEIN"/>
    <property type="match status" value="1"/>
</dbReference>
<gene>
    <name evidence="4" type="ORF">EA473_19565</name>
</gene>
<feature type="compositionally biased region" description="Basic and acidic residues" evidence="1">
    <location>
        <begin position="403"/>
        <end position="414"/>
    </location>
</feature>
<dbReference type="Proteomes" id="UP000282323">
    <property type="component" value="Unassembled WGS sequence"/>
</dbReference>
<evidence type="ECO:0000313" key="5">
    <source>
        <dbReference type="Proteomes" id="UP000282323"/>
    </source>
</evidence>
<dbReference type="SUPFAM" id="SSF52317">
    <property type="entry name" value="Class I glutamine amidotransferase-like"/>
    <property type="match status" value="1"/>
</dbReference>
<feature type="region of interest" description="Disordered" evidence="1">
    <location>
        <begin position="377"/>
        <end position="414"/>
    </location>
</feature>
<feature type="compositionally biased region" description="Basic and acidic residues" evidence="1">
    <location>
        <begin position="377"/>
        <end position="388"/>
    </location>
</feature>
<evidence type="ECO:0000256" key="2">
    <source>
        <dbReference type="SAM" id="Phobius"/>
    </source>
</evidence>
<dbReference type="InterPro" id="IPR029062">
    <property type="entry name" value="Class_I_gatase-like"/>
</dbReference>
<keyword evidence="5" id="KW-1185">Reference proteome</keyword>
<sequence length="414" mass="43789">MARPASVARPGRVGGVCRPPRATSTGCLAAGGACDVSVDADGDPDGFGFDLEIDRVRLLTYALTVAIVFTIAVGAGTSTAAFGPFTPSWEGTTELRERLADDPETDVEILRETTEYGDRQADGTIAFVVSPEQSYDDADATRVRRFVEDGGTLVVFDNFGTHGNDVLADVGADSRFDGRVVRDDHRYDGGPLMPIAQRSADHPYTAGAERLSLNYATAVDPGGGPDANRTSADGNTTVLFATSEFARLEDADGEPGTDDRSMDSVGPYPVATVESVGDGRVVAVGDPSLAVNAMIDREDNAAFLTTFAADGDRVYFDVSHAEELPPLANLLVTLRQSPPVQILVGFAVVSGIGLSTNRRVRAAAATARRRWALLVDSSERSAGVDDSRPSPAREPTRAAVSTESDRHRPSDSHE</sequence>
<protein>
    <submittedName>
        <fullName evidence="4">DUF4350 domain-containing protein</fullName>
    </submittedName>
</protein>
<accession>A0A3N6LTZ1</accession>
<feature type="transmembrane region" description="Helical" evidence="2">
    <location>
        <begin position="58"/>
        <end position="82"/>
    </location>
</feature>
<evidence type="ECO:0000256" key="1">
    <source>
        <dbReference type="SAM" id="MobiDB-lite"/>
    </source>
</evidence>
<proteinExistence type="predicted"/>
<comment type="caution">
    <text evidence="4">The sequence shown here is derived from an EMBL/GenBank/DDBJ whole genome shotgun (WGS) entry which is preliminary data.</text>
</comment>
<dbReference type="Pfam" id="PF14258">
    <property type="entry name" value="DUF4350"/>
    <property type="match status" value="1"/>
</dbReference>
<dbReference type="EMBL" id="REGA01000022">
    <property type="protein sequence ID" value="RQG90984.1"/>
    <property type="molecule type" value="Genomic_DNA"/>
</dbReference>
<reference evidence="4 5" key="1">
    <citation type="submission" date="2018-10" db="EMBL/GenBank/DDBJ databases">
        <title>Natrarchaeobius chitinivorans gen. nov., sp. nov., and Natrarchaeobius haloalkaliphilus sp. nov., alkaliphilic, chitin-utilizing haloarchaea from hypersaline alkaline lakes.</title>
        <authorList>
            <person name="Sorokin D.Y."/>
            <person name="Elcheninov A.G."/>
            <person name="Kostrikina N.A."/>
            <person name="Bale N.J."/>
            <person name="Sinninghe Damste J.S."/>
            <person name="Khijniak T.V."/>
            <person name="Kublanov I.V."/>
            <person name="Toshchakov S.V."/>
        </authorList>
    </citation>
    <scope>NUCLEOTIDE SEQUENCE [LARGE SCALE GENOMIC DNA]</scope>
    <source>
        <strain evidence="4 5">AArcht4T</strain>
    </source>
</reference>
<evidence type="ECO:0000259" key="3">
    <source>
        <dbReference type="Pfam" id="PF14258"/>
    </source>
</evidence>
<organism evidence="4 5">
    <name type="scientific">Natrarchaeobius chitinivorans</name>
    <dbReference type="NCBI Taxonomy" id="1679083"/>
    <lineage>
        <taxon>Archaea</taxon>
        <taxon>Methanobacteriati</taxon>
        <taxon>Methanobacteriota</taxon>
        <taxon>Stenosarchaea group</taxon>
        <taxon>Halobacteria</taxon>
        <taxon>Halobacteriales</taxon>
        <taxon>Natrialbaceae</taxon>
        <taxon>Natrarchaeobius</taxon>
    </lineage>
</organism>
<dbReference type="AlphaFoldDB" id="A0A3N6LTZ1"/>